<dbReference type="AlphaFoldDB" id="A0AAD5G3G0"/>
<comment type="cofactor">
    <cofactor evidence="1">
        <name>pyridoxal 5'-phosphate</name>
        <dbReference type="ChEBI" id="CHEBI:597326"/>
    </cofactor>
</comment>
<dbReference type="PANTHER" id="PTHR11751">
    <property type="entry name" value="ALANINE AMINOTRANSFERASE"/>
    <property type="match status" value="1"/>
</dbReference>
<dbReference type="Gene3D" id="3.90.1150.10">
    <property type="entry name" value="Aspartate Aminotransferase, domain 1"/>
    <property type="match status" value="1"/>
</dbReference>
<dbReference type="InterPro" id="IPR015424">
    <property type="entry name" value="PyrdxlP-dep_Trfase"/>
</dbReference>
<comment type="caution">
    <text evidence="6">The sequence shown here is derived from an EMBL/GenBank/DDBJ whole genome shotgun (WGS) entry which is preliminary data.</text>
</comment>
<evidence type="ECO:0000313" key="7">
    <source>
        <dbReference type="Proteomes" id="UP001206925"/>
    </source>
</evidence>
<dbReference type="GO" id="GO:0009853">
    <property type="term" value="P:photorespiration"/>
    <property type="evidence" value="ECO:0007669"/>
    <property type="project" value="TreeGrafter"/>
</dbReference>
<keyword evidence="4" id="KW-0808">Transferase</keyword>
<accession>A0AAD5G3G0</accession>
<name>A0AAD5G3G0_AMBAR</name>
<keyword evidence="5" id="KW-0663">Pyridoxal phosphate</keyword>
<dbReference type="EMBL" id="JAMZMK010011386">
    <property type="protein sequence ID" value="KAI7727389.1"/>
    <property type="molecule type" value="Genomic_DNA"/>
</dbReference>
<evidence type="ECO:0000256" key="1">
    <source>
        <dbReference type="ARBA" id="ARBA00001933"/>
    </source>
</evidence>
<dbReference type="GO" id="GO:0047958">
    <property type="term" value="F:glycine:2-oxoglutarate aminotransferase activity"/>
    <property type="evidence" value="ECO:0007669"/>
    <property type="project" value="TreeGrafter"/>
</dbReference>
<reference evidence="6" key="1">
    <citation type="submission" date="2022-06" db="EMBL/GenBank/DDBJ databases">
        <title>Uncovering the hologenomic basis of an extraordinary plant invasion.</title>
        <authorList>
            <person name="Bieker V.C."/>
            <person name="Martin M.D."/>
            <person name="Gilbert T."/>
            <person name="Hodgins K."/>
            <person name="Battlay P."/>
            <person name="Petersen B."/>
            <person name="Wilson J."/>
        </authorList>
    </citation>
    <scope>NUCLEOTIDE SEQUENCE</scope>
    <source>
        <strain evidence="6">AA19_3_7</strain>
        <tissue evidence="6">Leaf</tissue>
    </source>
</reference>
<protein>
    <submittedName>
        <fullName evidence="6">Uncharacterized protein</fullName>
    </submittedName>
</protein>
<sequence length="218" mass="24556">LDIGEGKEVSLDKCPHPKLLQQCIKYSCLGFNHRNNSKPLMLIGPDVQDVYTPLQTDVIVPFLRWDAWSVLQNLVISHMTSSLERGTGILESLRKRAHMMTDGFNSCKNFVSNFTEGQSFSEITTDHIFLNLPILIFAFLEATGISTVPGLGFGQKEGVFHLRTTILPTEDMPAVMESFKKFNDAFMNQYEGNFMVLKDVTCKKFNDAFMNLSPPLVP</sequence>
<dbReference type="Proteomes" id="UP001206925">
    <property type="component" value="Unassembled WGS sequence"/>
</dbReference>
<feature type="non-terminal residue" evidence="6">
    <location>
        <position position="1"/>
    </location>
</feature>
<dbReference type="PANTHER" id="PTHR11751:SF373">
    <property type="entry name" value="GLUTAMATE--GLYOXYLATE AMINOTRANSFERASE 2"/>
    <property type="match status" value="1"/>
</dbReference>
<evidence type="ECO:0000256" key="5">
    <source>
        <dbReference type="ARBA" id="ARBA00022898"/>
    </source>
</evidence>
<dbReference type="GO" id="GO:0004021">
    <property type="term" value="F:L-alanine:2-oxoglutarate aminotransferase activity"/>
    <property type="evidence" value="ECO:0007669"/>
    <property type="project" value="TreeGrafter"/>
</dbReference>
<dbReference type="SUPFAM" id="SSF53383">
    <property type="entry name" value="PLP-dependent transferases"/>
    <property type="match status" value="1"/>
</dbReference>
<dbReference type="InterPro" id="IPR045088">
    <property type="entry name" value="ALAT1/2-like"/>
</dbReference>
<dbReference type="InterPro" id="IPR015422">
    <property type="entry name" value="PyrdxlP-dep_Trfase_small"/>
</dbReference>
<organism evidence="6 7">
    <name type="scientific">Ambrosia artemisiifolia</name>
    <name type="common">Common ragweed</name>
    <dbReference type="NCBI Taxonomy" id="4212"/>
    <lineage>
        <taxon>Eukaryota</taxon>
        <taxon>Viridiplantae</taxon>
        <taxon>Streptophyta</taxon>
        <taxon>Embryophyta</taxon>
        <taxon>Tracheophyta</taxon>
        <taxon>Spermatophyta</taxon>
        <taxon>Magnoliopsida</taxon>
        <taxon>eudicotyledons</taxon>
        <taxon>Gunneridae</taxon>
        <taxon>Pentapetalae</taxon>
        <taxon>asterids</taxon>
        <taxon>campanulids</taxon>
        <taxon>Asterales</taxon>
        <taxon>Asteraceae</taxon>
        <taxon>Asteroideae</taxon>
        <taxon>Heliantheae alliance</taxon>
        <taxon>Heliantheae</taxon>
        <taxon>Ambrosia</taxon>
    </lineage>
</organism>
<evidence type="ECO:0000256" key="4">
    <source>
        <dbReference type="ARBA" id="ARBA00022679"/>
    </source>
</evidence>
<dbReference type="GO" id="GO:0008453">
    <property type="term" value="F:alanine-glyoxylate transaminase activity"/>
    <property type="evidence" value="ECO:0007669"/>
    <property type="project" value="TreeGrafter"/>
</dbReference>
<proteinExistence type="predicted"/>
<evidence type="ECO:0000256" key="3">
    <source>
        <dbReference type="ARBA" id="ARBA00022576"/>
    </source>
</evidence>
<keyword evidence="7" id="KW-1185">Reference proteome</keyword>
<evidence type="ECO:0000256" key="2">
    <source>
        <dbReference type="ARBA" id="ARBA00011738"/>
    </source>
</evidence>
<comment type="subunit">
    <text evidence="2">Homodimer.</text>
</comment>
<keyword evidence="3" id="KW-0032">Aminotransferase</keyword>
<evidence type="ECO:0000313" key="6">
    <source>
        <dbReference type="EMBL" id="KAI7727389.1"/>
    </source>
</evidence>
<gene>
    <name evidence="6" type="ORF">M8C21_009495</name>
</gene>